<dbReference type="AlphaFoldDB" id="A0A8H9LA53"/>
<dbReference type="EMBL" id="BMQG01000015">
    <property type="protein sequence ID" value="GGM54325.1"/>
    <property type="molecule type" value="Genomic_DNA"/>
</dbReference>
<keyword evidence="2" id="KW-1185">Reference proteome</keyword>
<protein>
    <submittedName>
        <fullName evidence="1">Uncharacterized protein</fullName>
    </submittedName>
</protein>
<accession>A0A8H9LA53</accession>
<evidence type="ECO:0000313" key="2">
    <source>
        <dbReference type="Proteomes" id="UP000600547"/>
    </source>
</evidence>
<proteinExistence type="predicted"/>
<organism evidence="1 2">
    <name type="scientific">Deinococcus arenae</name>
    <dbReference type="NCBI Taxonomy" id="1452751"/>
    <lineage>
        <taxon>Bacteria</taxon>
        <taxon>Thermotogati</taxon>
        <taxon>Deinococcota</taxon>
        <taxon>Deinococci</taxon>
        <taxon>Deinococcales</taxon>
        <taxon>Deinococcaceae</taxon>
        <taxon>Deinococcus</taxon>
    </lineage>
</organism>
<evidence type="ECO:0000313" key="1">
    <source>
        <dbReference type="EMBL" id="GGM54325.1"/>
    </source>
</evidence>
<name>A0A8H9LA53_9DEIO</name>
<dbReference type="Proteomes" id="UP000600547">
    <property type="component" value="Unassembled WGS sequence"/>
</dbReference>
<comment type="caution">
    <text evidence="1">The sequence shown here is derived from an EMBL/GenBank/DDBJ whole genome shotgun (WGS) entry which is preliminary data.</text>
</comment>
<gene>
    <name evidence="1" type="ORF">GCM10008956_32770</name>
</gene>
<sequence length="72" mass="8373">MRVIGYNRYIFHRATHDSEPVSIKFLTGRMQVILESGAETARPVERWSPYPGLRRVCLQDIPSGLDFRRDLP</sequence>
<reference evidence="2" key="1">
    <citation type="journal article" date="2019" name="Int. J. Syst. Evol. Microbiol.">
        <title>The Global Catalogue of Microorganisms (GCM) 10K type strain sequencing project: providing services to taxonomists for standard genome sequencing and annotation.</title>
        <authorList>
            <consortium name="The Broad Institute Genomics Platform"/>
            <consortium name="The Broad Institute Genome Sequencing Center for Infectious Disease"/>
            <person name="Wu L."/>
            <person name="Ma J."/>
        </authorList>
    </citation>
    <scope>NUCLEOTIDE SEQUENCE [LARGE SCALE GENOMIC DNA]</scope>
    <source>
        <strain evidence="2">JCM 31047</strain>
    </source>
</reference>